<feature type="signal peptide" evidence="1">
    <location>
        <begin position="1"/>
        <end position="27"/>
    </location>
</feature>
<dbReference type="Pfam" id="PF04748">
    <property type="entry name" value="Polysacc_deac_2"/>
    <property type="match status" value="1"/>
</dbReference>
<comment type="caution">
    <text evidence="2">The sequence shown here is derived from an EMBL/GenBank/DDBJ whole genome shotgun (WGS) entry which is preliminary data.</text>
</comment>
<proteinExistence type="predicted"/>
<name>A0ABU3T1W0_9ALTE</name>
<dbReference type="SUPFAM" id="SSF88713">
    <property type="entry name" value="Glycoside hydrolase/deacetylase"/>
    <property type="match status" value="1"/>
</dbReference>
<sequence>MLSKIIITKMRLIFLTVVILFCSPINAAQVSLIIDDMGNNKRDAQAFSLPAEVTFAILPNKPLSISFFRTRRVTAQRSYFAHANGIFGQSKTREGRFTLNHATQ</sequence>
<evidence type="ECO:0000256" key="1">
    <source>
        <dbReference type="SAM" id="SignalP"/>
    </source>
</evidence>
<organism evidence="2 3">
    <name type="scientific">Paraglaciecola aquimarina</name>
    <dbReference type="NCBI Taxonomy" id="1235557"/>
    <lineage>
        <taxon>Bacteria</taxon>
        <taxon>Pseudomonadati</taxon>
        <taxon>Pseudomonadota</taxon>
        <taxon>Gammaproteobacteria</taxon>
        <taxon>Alteromonadales</taxon>
        <taxon>Alteromonadaceae</taxon>
        <taxon>Paraglaciecola</taxon>
    </lineage>
</organism>
<keyword evidence="1" id="KW-0732">Signal</keyword>
<protein>
    <recommendedName>
        <fullName evidence="4">NodB homology domain-containing protein</fullName>
    </recommendedName>
</protein>
<dbReference type="RefSeq" id="WP_316028145.1">
    <property type="nucleotide sequence ID" value="NZ_JAWDIO010000002.1"/>
</dbReference>
<accession>A0ABU3T1W0</accession>
<evidence type="ECO:0000313" key="3">
    <source>
        <dbReference type="Proteomes" id="UP001247805"/>
    </source>
</evidence>
<dbReference type="InterPro" id="IPR011330">
    <property type="entry name" value="Glyco_hydro/deAcase_b/a-brl"/>
</dbReference>
<reference evidence="2 3" key="1">
    <citation type="submission" date="2023-10" db="EMBL/GenBank/DDBJ databases">
        <title>Glaciecola aquimarina strain GGW-M5 nov., isolated from a coastal seawater.</title>
        <authorList>
            <person name="Bayburt H."/>
            <person name="Kim J.M."/>
            <person name="Choi B.J."/>
            <person name="Jeon C.O."/>
        </authorList>
    </citation>
    <scope>NUCLEOTIDE SEQUENCE [LARGE SCALE GENOMIC DNA]</scope>
    <source>
        <strain evidence="2 3">KCTC 32108</strain>
    </source>
</reference>
<dbReference type="InterPro" id="IPR006837">
    <property type="entry name" value="Divergent_DAC"/>
</dbReference>
<keyword evidence="3" id="KW-1185">Reference proteome</keyword>
<feature type="chain" id="PRO_5045646914" description="NodB homology domain-containing protein" evidence="1">
    <location>
        <begin position="28"/>
        <end position="104"/>
    </location>
</feature>
<dbReference type="Proteomes" id="UP001247805">
    <property type="component" value="Unassembled WGS sequence"/>
</dbReference>
<dbReference type="EMBL" id="JAWDIO010000002">
    <property type="protein sequence ID" value="MDU0356256.1"/>
    <property type="molecule type" value="Genomic_DNA"/>
</dbReference>
<gene>
    <name evidence="2" type="ORF">RS130_22340</name>
</gene>
<evidence type="ECO:0008006" key="4">
    <source>
        <dbReference type="Google" id="ProtNLM"/>
    </source>
</evidence>
<dbReference type="Gene3D" id="3.20.20.370">
    <property type="entry name" value="Glycoside hydrolase/deacetylase"/>
    <property type="match status" value="1"/>
</dbReference>
<evidence type="ECO:0000313" key="2">
    <source>
        <dbReference type="EMBL" id="MDU0356256.1"/>
    </source>
</evidence>